<dbReference type="GO" id="GO:0005324">
    <property type="term" value="F:long-chain fatty acid transmembrane transporter activity"/>
    <property type="evidence" value="ECO:0007669"/>
    <property type="project" value="TreeGrafter"/>
</dbReference>
<dbReference type="FunFam" id="3.30.300.30:FF:000002">
    <property type="entry name" value="Long-chain fatty acid transport protein 1"/>
    <property type="match status" value="1"/>
</dbReference>
<organism evidence="7">
    <name type="scientific">marine sediment metagenome</name>
    <dbReference type="NCBI Taxonomy" id="412755"/>
    <lineage>
        <taxon>unclassified sequences</taxon>
        <taxon>metagenomes</taxon>
        <taxon>ecological metagenomes</taxon>
    </lineage>
</organism>
<dbReference type="SUPFAM" id="SSF56801">
    <property type="entry name" value="Acetyl-CoA synthetase-like"/>
    <property type="match status" value="1"/>
</dbReference>
<dbReference type="InterPro" id="IPR020845">
    <property type="entry name" value="AMP-binding_CS"/>
</dbReference>
<dbReference type="InterPro" id="IPR000873">
    <property type="entry name" value="AMP-dep_synth/lig_dom"/>
</dbReference>
<evidence type="ECO:0000256" key="3">
    <source>
        <dbReference type="ARBA" id="ARBA00022741"/>
    </source>
</evidence>
<protein>
    <submittedName>
        <fullName evidence="7">Uncharacterized protein</fullName>
    </submittedName>
</protein>
<dbReference type="Pfam" id="PF13193">
    <property type="entry name" value="AMP-binding_C"/>
    <property type="match status" value="1"/>
</dbReference>
<dbReference type="InterPro" id="IPR042099">
    <property type="entry name" value="ANL_N_sf"/>
</dbReference>
<evidence type="ECO:0000256" key="1">
    <source>
        <dbReference type="ARBA" id="ARBA00006432"/>
    </source>
</evidence>
<dbReference type="Gene3D" id="3.40.50.12780">
    <property type="entry name" value="N-terminal domain of ligase-like"/>
    <property type="match status" value="1"/>
</dbReference>
<dbReference type="GO" id="GO:0005524">
    <property type="term" value="F:ATP binding"/>
    <property type="evidence" value="ECO:0007669"/>
    <property type="project" value="UniProtKB-KW"/>
</dbReference>
<gene>
    <name evidence="7" type="ORF">LCGC14_1084600</name>
</gene>
<comment type="caution">
    <text evidence="7">The sequence shown here is derived from an EMBL/GenBank/DDBJ whole genome shotgun (WGS) entry which is preliminary data.</text>
</comment>
<dbReference type="InterPro" id="IPR025110">
    <property type="entry name" value="AMP-bd_C"/>
</dbReference>
<keyword evidence="3" id="KW-0547">Nucleotide-binding</keyword>
<dbReference type="PANTHER" id="PTHR43107:SF15">
    <property type="entry name" value="FATTY ACID TRANSPORT PROTEIN 3, ISOFORM A"/>
    <property type="match status" value="1"/>
</dbReference>
<dbReference type="InterPro" id="IPR045851">
    <property type="entry name" value="AMP-bd_C_sf"/>
</dbReference>
<feature type="domain" description="AMP-binding enzyme C-terminal" evidence="6">
    <location>
        <begin position="322"/>
        <end position="398"/>
    </location>
</feature>
<dbReference type="GO" id="GO:0004467">
    <property type="term" value="F:long-chain fatty acid-CoA ligase activity"/>
    <property type="evidence" value="ECO:0007669"/>
    <property type="project" value="TreeGrafter"/>
</dbReference>
<dbReference type="GO" id="GO:0044539">
    <property type="term" value="P:long-chain fatty acid import into cell"/>
    <property type="evidence" value="ECO:0007669"/>
    <property type="project" value="TreeGrafter"/>
</dbReference>
<dbReference type="Gene3D" id="3.30.300.30">
    <property type="match status" value="1"/>
</dbReference>
<reference evidence="7" key="1">
    <citation type="journal article" date="2015" name="Nature">
        <title>Complex archaea that bridge the gap between prokaryotes and eukaryotes.</title>
        <authorList>
            <person name="Spang A."/>
            <person name="Saw J.H."/>
            <person name="Jorgensen S.L."/>
            <person name="Zaremba-Niedzwiedzka K."/>
            <person name="Martijn J."/>
            <person name="Lind A.E."/>
            <person name="van Eijk R."/>
            <person name="Schleper C."/>
            <person name="Guy L."/>
            <person name="Ettema T.J."/>
        </authorList>
    </citation>
    <scope>NUCLEOTIDE SEQUENCE</scope>
</reference>
<dbReference type="PROSITE" id="PS00455">
    <property type="entry name" value="AMP_BINDING"/>
    <property type="match status" value="1"/>
</dbReference>
<name>A0A0F9MEC1_9ZZZZ</name>
<evidence type="ECO:0000313" key="7">
    <source>
        <dbReference type="EMBL" id="KKN05710.1"/>
    </source>
</evidence>
<keyword evidence="4" id="KW-0067">ATP-binding</keyword>
<dbReference type="Pfam" id="PF00501">
    <property type="entry name" value="AMP-binding"/>
    <property type="match status" value="1"/>
</dbReference>
<proteinExistence type="inferred from homology"/>
<evidence type="ECO:0000256" key="2">
    <source>
        <dbReference type="ARBA" id="ARBA00022598"/>
    </source>
</evidence>
<keyword evidence="2" id="KW-0436">Ligase</keyword>
<accession>A0A0F9MEC1</accession>
<sequence>MNKTAMGVWKGKAYTLPKQNYHIFVDFEQELEQTSRENPSTTFNSYLSDVCMYIFTSGTTGLPKAATQSNVPLLNPFGGLTLELIQNDVVYCPLPLYHSHARINGWGSCVQSGCTFAFRKRFSASNFWKDVKKFRATCFLYIGEIPRYLLNRSESEYVENNTLKKIFGLGLQKDIWVEFKSRFNIEHILEFYGATDGAGGLLNMEERPGMIGRINSPDTIAIVKTNQDTGEYYKDEKGFLISCKPGETGMMLVKISKSSNFLGYKDKNETKKKILRNVFQENDNYFITGDLVKLHDNNGWVSFADRIGDTFRWKGENVATLEVENILNSLPDIEICNVYGVEIPKHEGRAGMVAIKLKEFTKFNTEKFTNFIVEKLPKYSIPIFIRIKNELEYTGTHKLRKINLRKQGYDINNIKDRIYL</sequence>
<comment type="similarity">
    <text evidence="1">Belongs to the ATP-dependent AMP-binding enzyme family.</text>
</comment>
<dbReference type="EMBL" id="LAZR01004771">
    <property type="protein sequence ID" value="KKN05710.1"/>
    <property type="molecule type" value="Genomic_DNA"/>
</dbReference>
<dbReference type="GO" id="GO:0005886">
    <property type="term" value="C:plasma membrane"/>
    <property type="evidence" value="ECO:0007669"/>
    <property type="project" value="TreeGrafter"/>
</dbReference>
<evidence type="ECO:0000259" key="5">
    <source>
        <dbReference type="Pfam" id="PF00501"/>
    </source>
</evidence>
<evidence type="ECO:0000259" key="6">
    <source>
        <dbReference type="Pfam" id="PF13193"/>
    </source>
</evidence>
<evidence type="ECO:0000256" key="4">
    <source>
        <dbReference type="ARBA" id="ARBA00022840"/>
    </source>
</evidence>
<dbReference type="PANTHER" id="PTHR43107">
    <property type="entry name" value="LONG-CHAIN FATTY ACID TRANSPORT PROTEIN"/>
    <property type="match status" value="1"/>
</dbReference>
<dbReference type="AlphaFoldDB" id="A0A0F9MEC1"/>
<feature type="domain" description="AMP-dependent synthetase/ligase" evidence="5">
    <location>
        <begin position="31"/>
        <end position="254"/>
    </location>
</feature>